<dbReference type="PROSITE" id="PS52016">
    <property type="entry name" value="TONB_DEPENDENT_REC_3"/>
    <property type="match status" value="1"/>
</dbReference>
<comment type="subcellular location">
    <subcellularLocation>
        <location evidence="1 10">Cell outer membrane</location>
        <topology evidence="1 10">Multi-pass membrane protein</topology>
    </subcellularLocation>
</comment>
<dbReference type="Pfam" id="PF07715">
    <property type="entry name" value="Plug"/>
    <property type="match status" value="1"/>
</dbReference>
<keyword evidence="2 10" id="KW-0813">Transport</keyword>
<keyword evidence="3 10" id="KW-1134">Transmembrane beta strand</keyword>
<comment type="caution">
    <text evidence="13">The sequence shown here is derived from an EMBL/GenBank/DDBJ whole genome shotgun (WGS) entry which is preliminary data.</text>
</comment>
<dbReference type="InterPro" id="IPR011662">
    <property type="entry name" value="Secretin/TonB_short_N"/>
</dbReference>
<evidence type="ECO:0000256" key="11">
    <source>
        <dbReference type="RuleBase" id="RU003357"/>
    </source>
</evidence>
<keyword evidence="5 10" id="KW-0812">Transmembrane</keyword>
<keyword evidence="8 10" id="KW-0472">Membrane</keyword>
<evidence type="ECO:0000313" key="13">
    <source>
        <dbReference type="EMBL" id="KRG59263.1"/>
    </source>
</evidence>
<keyword evidence="9 10" id="KW-0998">Cell outer membrane</keyword>
<comment type="similarity">
    <text evidence="10 11">Belongs to the TonB-dependent receptor family.</text>
</comment>
<evidence type="ECO:0000259" key="12">
    <source>
        <dbReference type="SMART" id="SM00965"/>
    </source>
</evidence>
<dbReference type="InterPro" id="IPR037066">
    <property type="entry name" value="Plug_dom_sf"/>
</dbReference>
<dbReference type="PANTHER" id="PTHR47234">
    <property type="match status" value="1"/>
</dbReference>
<feature type="domain" description="Secretin/TonB short N-terminal" evidence="12">
    <location>
        <begin position="52"/>
        <end position="104"/>
    </location>
</feature>
<keyword evidence="7 11" id="KW-0798">TonB box</keyword>
<dbReference type="Gene3D" id="2.170.130.10">
    <property type="entry name" value="TonB-dependent receptor, plug domain"/>
    <property type="match status" value="1"/>
</dbReference>
<evidence type="ECO:0000256" key="1">
    <source>
        <dbReference type="ARBA" id="ARBA00004571"/>
    </source>
</evidence>
<dbReference type="SUPFAM" id="SSF56935">
    <property type="entry name" value="Porins"/>
    <property type="match status" value="1"/>
</dbReference>
<protein>
    <recommendedName>
        <fullName evidence="12">Secretin/TonB short N-terminal domain-containing protein</fullName>
    </recommendedName>
</protein>
<evidence type="ECO:0000256" key="4">
    <source>
        <dbReference type="ARBA" id="ARBA00022496"/>
    </source>
</evidence>
<dbReference type="EMBL" id="LDJG01000005">
    <property type="protein sequence ID" value="KRG59263.1"/>
    <property type="molecule type" value="Genomic_DNA"/>
</dbReference>
<evidence type="ECO:0000313" key="14">
    <source>
        <dbReference type="Proteomes" id="UP000050902"/>
    </source>
</evidence>
<dbReference type="Gene3D" id="2.40.170.20">
    <property type="entry name" value="TonB-dependent receptor, beta-barrel domain"/>
    <property type="match status" value="1"/>
</dbReference>
<dbReference type="Proteomes" id="UP000050902">
    <property type="component" value="Unassembled WGS sequence"/>
</dbReference>
<evidence type="ECO:0000256" key="3">
    <source>
        <dbReference type="ARBA" id="ARBA00022452"/>
    </source>
</evidence>
<dbReference type="InterPro" id="IPR036942">
    <property type="entry name" value="Beta-barrel_TonB_sf"/>
</dbReference>
<accession>A0ABR5NMA0</accession>
<sequence>MALALLAGSGAALAQQAQEQPAPASTQLAREVDIPAQPLATALEAFAQQTGMQVVYAAGATANGERSAEVSGLATPAQVLEQLLAPTGLEYRFVNDNTVTVRPRGGAQAAPTEAGGARAETLETITVTGTYLKNIDPASPLIVIDSQLIESRGYASIEDVLRNLPQNFSNRTSAARVFGENEYGNGRLGDGGVSALGSSGANLRGLGSRSTLILVDGRRRSGSAQSQGGYTDISSIPVSQVERIEVLSDGASAIYGSDAVAGVINIVLKKSYDGTTLQLRHENSGSNADVSRADLAHTFGFSEGHLSVAAGMDRTSPVDILRYIHAGPQGKGDFSDRNGTNVRTQNKGQPGVVYESEDWGIDYHFMGEPIGVIPGGQNGKNLDPDSLLPYDPATAPSLYEVGRVGPKVDNTYLRLDGLQVLGKDLELNYGVSYARQVNRESWKPELFDFNLFEDGLNTYVPESNPNNPFGRDVLVGYSFAREFEGMRLSEGQEQSNLDAHVGLDGKLPFAAGWDYELGLSASREKGTSVVLGDLTGSMGEEGYARTLKVLEGLNVFGDGSDPAIVAHNRELLESLVERYAYHFQSKAYTFDALTRGELFTLPAGKIEAAFGAQFRDQRFDHESNFGERLVTSSKTRSEALFTEVGIPLLKDLPFAKQLSLTVAARYERFGQDGDNALRNWAAGLDQLGGFDIGRLTGTTGDGGDLFTGSYSPVSRSFRRTSPLARLSWKPVDQLRVRATWGESFLVPQARQQFGQLTLDDYTSRLLFNGVELPEGATRLIALTGPNSNLKPQVATVKTYGFDWSPTFANGLQLSATYNDTRFDNYIGDPLSGLSYAQIFGNFADLPSGMFTLGENGVMLWDNREVNFLGRRSRSVDTSASYYFGNDWGDWRIELNTVRTLELTARSLSELPTLTYSDSELGPSKWAGDLSVGWENASWFASVGSHYTSAHRVLYPLSAEATSFNDYIPNEHPRTRSASYTTFDMQVGYRKLERKGWLGGSTLRLGVQNLFDRDFPFVDNAYGFVSNRVNVRGRVIYLDFKKEFGR</sequence>
<evidence type="ECO:0000256" key="9">
    <source>
        <dbReference type="ARBA" id="ARBA00023237"/>
    </source>
</evidence>
<dbReference type="Pfam" id="PF00593">
    <property type="entry name" value="TonB_dep_Rec_b-barrel"/>
    <property type="match status" value="1"/>
</dbReference>
<proteinExistence type="inferred from homology"/>
<dbReference type="InterPro" id="IPR039426">
    <property type="entry name" value="TonB-dep_rcpt-like"/>
</dbReference>
<evidence type="ECO:0000256" key="6">
    <source>
        <dbReference type="ARBA" id="ARBA00023004"/>
    </source>
</evidence>
<name>A0ABR5NMA0_9GAMM</name>
<evidence type="ECO:0000256" key="10">
    <source>
        <dbReference type="PROSITE-ProRule" id="PRU01360"/>
    </source>
</evidence>
<gene>
    <name evidence="13" type="ORF">ABB22_03885</name>
</gene>
<dbReference type="Pfam" id="PF07660">
    <property type="entry name" value="STN"/>
    <property type="match status" value="1"/>
</dbReference>
<evidence type="ECO:0000256" key="8">
    <source>
        <dbReference type="ARBA" id="ARBA00023136"/>
    </source>
</evidence>
<evidence type="ECO:0000256" key="7">
    <source>
        <dbReference type="ARBA" id="ARBA00023077"/>
    </source>
</evidence>
<evidence type="ECO:0000256" key="5">
    <source>
        <dbReference type="ARBA" id="ARBA00022692"/>
    </source>
</evidence>
<dbReference type="SMART" id="SM00965">
    <property type="entry name" value="STN"/>
    <property type="match status" value="1"/>
</dbReference>
<keyword evidence="4" id="KW-0410">Iron transport</keyword>
<dbReference type="Gene3D" id="3.55.50.30">
    <property type="match status" value="1"/>
</dbReference>
<keyword evidence="14" id="KW-1185">Reference proteome</keyword>
<keyword evidence="6" id="KW-0408">Iron</keyword>
<organism evidence="13 14">
    <name type="scientific">Stenotrophomonas nitritireducens</name>
    <dbReference type="NCBI Taxonomy" id="83617"/>
    <lineage>
        <taxon>Bacteria</taxon>
        <taxon>Pseudomonadati</taxon>
        <taxon>Pseudomonadota</taxon>
        <taxon>Gammaproteobacteria</taxon>
        <taxon>Lysobacterales</taxon>
        <taxon>Lysobacteraceae</taxon>
        <taxon>Stenotrophomonas</taxon>
    </lineage>
</organism>
<keyword evidence="4" id="KW-0406">Ion transport</keyword>
<dbReference type="PANTHER" id="PTHR47234:SF1">
    <property type="entry name" value="TONB-DEPENDENT RECEPTOR"/>
    <property type="match status" value="1"/>
</dbReference>
<evidence type="ECO:0000256" key="2">
    <source>
        <dbReference type="ARBA" id="ARBA00022448"/>
    </source>
</evidence>
<dbReference type="InterPro" id="IPR012910">
    <property type="entry name" value="Plug_dom"/>
</dbReference>
<reference evidence="13 14" key="1">
    <citation type="submission" date="2015-05" db="EMBL/GenBank/DDBJ databases">
        <title>Genome sequencing and analysis of members of genus Stenotrophomonas.</title>
        <authorList>
            <person name="Patil P.P."/>
            <person name="Midha S."/>
            <person name="Patil P.B."/>
        </authorList>
    </citation>
    <scope>NUCLEOTIDE SEQUENCE [LARGE SCALE GENOMIC DNA]</scope>
    <source>
        <strain evidence="13 14">DSM 12575</strain>
    </source>
</reference>
<dbReference type="InterPro" id="IPR000531">
    <property type="entry name" value="Beta-barrel_TonB"/>
</dbReference>